<sequence length="844" mass="90786">TGTGFVNNRLVCRFNDSSSAVSIVSGVFFTSTMITCVAPAGALGVARIDVSFYDLDFTPALLSTYTYSAAAEFQSCYPSRLTTAGGTWIKVLGYQFINSPHLCARIGNEIYRAIFISEKLLTFKSKAHVAGSSVLDVSNNCQEFSRENFTLHYDSPFIVNSFIPRNVSTVGGTMVSIVGSGFYSTISAACYFGNIFVEAQVLNSTIAICRAPPHGSAELDLSFSVSDVEPSVRLPYKIRYVANAVFTSIIPTFGPSSGSPSVFILGSGLEFTSHIRIRVGARPDDVIVSVKMLNSTALSFSLPAILVGKGTRKFHIYISDFADPSLFRPSGLTFKVFAKQRLSYIVPPFGVTSGNTSVSLFGYGFVHSRFMSVRFGNTTVKPVFVSSIQMDMLTPPSLISGPVPVQFSQNEIDFAEDIVYFTYLHPPTIYSLVDKILIEKVPAEITVLGSNFSRSGSLACLFGSVALPGAFYNASQVICPTPRLSTQSSTLSLVYGTDKFLLPYSIQIFPSNFITSVVLISVSDSNEYSFGIAGTFGNFSQSPYCSIDDNIIISKIYSSNYIVCNISNPRIGQLRFSIGSATLEPRLQGDSTLRFEVFMRPNVTKIIPTVGPVMGNTSVSVFGENFANSIYIKCLFGNISVNARFVNSSVVICRSPHRANPLNATVRVSNDGYAFSIDKWSSVFSQVSNLPSLLSVAPSIAPERGGTHILISGSGFMQSDTLTCFFGSTAITSSFINSTTSMCLSPAISTTSMDTLQIHLNRDSNVSISVPFSVVLDAQIFEVYPSFGSVLGGTVITLRGQGFYSPYPASCSIGVSVVSATIISSSKAICVTAPNEPGSVQIQI</sequence>
<protein>
    <recommendedName>
        <fullName evidence="2">IPT/TIG domain-containing protein</fullName>
    </recommendedName>
</protein>
<dbReference type="Pfam" id="PF01833">
    <property type="entry name" value="TIG"/>
    <property type="match status" value="8"/>
</dbReference>
<feature type="non-terminal residue" evidence="3">
    <location>
        <position position="1"/>
    </location>
</feature>
<dbReference type="SUPFAM" id="SSF81296">
    <property type="entry name" value="E set domains"/>
    <property type="match status" value="7"/>
</dbReference>
<feature type="domain" description="IPT/TIG" evidence="2">
    <location>
        <begin position="243"/>
        <end position="335"/>
    </location>
</feature>
<organism evidence="3">
    <name type="scientific">Spongospora subterranea</name>
    <dbReference type="NCBI Taxonomy" id="70186"/>
    <lineage>
        <taxon>Eukaryota</taxon>
        <taxon>Sar</taxon>
        <taxon>Rhizaria</taxon>
        <taxon>Endomyxa</taxon>
        <taxon>Phytomyxea</taxon>
        <taxon>Plasmodiophorida</taxon>
        <taxon>Plasmodiophoridae</taxon>
        <taxon>Spongospora</taxon>
    </lineage>
</organism>
<evidence type="ECO:0000256" key="1">
    <source>
        <dbReference type="ARBA" id="ARBA00022729"/>
    </source>
</evidence>
<reference evidence="3" key="1">
    <citation type="submission" date="2015-04" db="EMBL/GenBank/DDBJ databases">
        <title>The genome sequence of the plant pathogenic Rhizarian Plasmodiophora brassicae reveals insights in its biotrophic life cycle and the origin of chitin synthesis.</title>
        <authorList>
            <person name="Schwelm A."/>
            <person name="Fogelqvist J."/>
            <person name="Knaust A."/>
            <person name="Julke S."/>
            <person name="Lilja T."/>
            <person name="Dhandapani V."/>
            <person name="Bonilla-Rosso G."/>
            <person name="Karlsson M."/>
            <person name="Shevchenko A."/>
            <person name="Choi S.R."/>
            <person name="Kim H.G."/>
            <person name="Park J.Y."/>
            <person name="Lim Y.P."/>
            <person name="Ludwig-Muller J."/>
            <person name="Dixelius C."/>
        </authorList>
    </citation>
    <scope>NUCLEOTIDE SEQUENCE</scope>
    <source>
        <tissue evidence="3">Potato root galls</tissue>
    </source>
</reference>
<dbReference type="SMART" id="SM00429">
    <property type="entry name" value="IPT"/>
    <property type="match status" value="6"/>
</dbReference>
<feature type="domain" description="IPT/TIG" evidence="2">
    <location>
        <begin position="600"/>
        <end position="687"/>
    </location>
</feature>
<dbReference type="InterPro" id="IPR014756">
    <property type="entry name" value="Ig_E-set"/>
</dbReference>
<dbReference type="PANTHER" id="PTHR46769:SF2">
    <property type="entry name" value="FIBROCYSTIN-L ISOFORM 2 PRECURSOR-RELATED"/>
    <property type="match status" value="1"/>
</dbReference>
<feature type="non-terminal residue" evidence="3">
    <location>
        <position position="844"/>
    </location>
</feature>
<feature type="domain" description="IPT/TIG" evidence="2">
    <location>
        <begin position="339"/>
        <end position="424"/>
    </location>
</feature>
<feature type="domain" description="IPT/TIG" evidence="2">
    <location>
        <begin position="156"/>
        <end position="241"/>
    </location>
</feature>
<proteinExistence type="predicted"/>
<dbReference type="CDD" id="cd00603">
    <property type="entry name" value="IPT_PCSR"/>
    <property type="match status" value="1"/>
</dbReference>
<dbReference type="EMBL" id="HACM01011708">
    <property type="protein sequence ID" value="CRZ12150.1"/>
    <property type="molecule type" value="Transcribed_RNA"/>
</dbReference>
<feature type="domain" description="IPT/TIG" evidence="2">
    <location>
        <begin position="777"/>
        <end position="844"/>
    </location>
</feature>
<keyword evidence="1" id="KW-0732">Signal</keyword>
<dbReference type="InterPro" id="IPR013783">
    <property type="entry name" value="Ig-like_fold"/>
</dbReference>
<feature type="domain" description="IPT/TIG" evidence="2">
    <location>
        <begin position="690"/>
        <end position="775"/>
    </location>
</feature>
<dbReference type="Gene3D" id="2.60.40.10">
    <property type="entry name" value="Immunoglobulins"/>
    <property type="match status" value="8"/>
</dbReference>
<dbReference type="AlphaFoldDB" id="A0A0H5RD06"/>
<dbReference type="InterPro" id="IPR002909">
    <property type="entry name" value="IPT_dom"/>
</dbReference>
<dbReference type="CDD" id="cd00102">
    <property type="entry name" value="IPT"/>
    <property type="match status" value="4"/>
</dbReference>
<name>A0A0H5RD06_9EUKA</name>
<dbReference type="InterPro" id="IPR052387">
    <property type="entry name" value="Fibrocystin"/>
</dbReference>
<accession>A0A0H5RD06</accession>
<dbReference type="PANTHER" id="PTHR46769">
    <property type="entry name" value="POLYCYSTIC KIDNEY AND HEPATIC DISEASE 1 (AUTOSOMAL RECESSIVE)-LIKE 1"/>
    <property type="match status" value="1"/>
</dbReference>
<evidence type="ECO:0000259" key="2">
    <source>
        <dbReference type="SMART" id="SM00429"/>
    </source>
</evidence>
<evidence type="ECO:0000313" key="3">
    <source>
        <dbReference type="EMBL" id="CRZ12150.1"/>
    </source>
</evidence>